<feature type="compositionally biased region" description="Basic and acidic residues" evidence="1">
    <location>
        <begin position="96"/>
        <end position="106"/>
    </location>
</feature>
<feature type="region of interest" description="Disordered" evidence="1">
    <location>
        <begin position="53"/>
        <end position="178"/>
    </location>
</feature>
<feature type="compositionally biased region" description="Acidic residues" evidence="1">
    <location>
        <begin position="77"/>
        <end position="86"/>
    </location>
</feature>
<protein>
    <submittedName>
        <fullName evidence="2">Uncharacterized protein</fullName>
    </submittedName>
</protein>
<proteinExistence type="predicted"/>
<dbReference type="AlphaFoldDB" id="A0ABD1TJ89"/>
<name>A0ABD1TJ89_9LAMI</name>
<dbReference type="Proteomes" id="UP001604336">
    <property type="component" value="Unassembled WGS sequence"/>
</dbReference>
<reference evidence="3" key="1">
    <citation type="submission" date="2024-07" db="EMBL/GenBank/DDBJ databases">
        <title>Two chromosome-level genome assemblies of Korean endemic species Abeliophyllum distichum and Forsythia ovata (Oleaceae).</title>
        <authorList>
            <person name="Jang H."/>
        </authorList>
    </citation>
    <scope>NUCLEOTIDE SEQUENCE [LARGE SCALE GENOMIC DNA]</scope>
</reference>
<evidence type="ECO:0000313" key="2">
    <source>
        <dbReference type="EMBL" id="KAL2512525.1"/>
    </source>
</evidence>
<keyword evidence="3" id="KW-1185">Reference proteome</keyword>
<dbReference type="EMBL" id="JBFOLK010000005">
    <property type="protein sequence ID" value="KAL2512525.1"/>
    <property type="molecule type" value="Genomic_DNA"/>
</dbReference>
<evidence type="ECO:0000256" key="1">
    <source>
        <dbReference type="SAM" id="MobiDB-lite"/>
    </source>
</evidence>
<organism evidence="2 3">
    <name type="scientific">Abeliophyllum distichum</name>
    <dbReference type="NCBI Taxonomy" id="126358"/>
    <lineage>
        <taxon>Eukaryota</taxon>
        <taxon>Viridiplantae</taxon>
        <taxon>Streptophyta</taxon>
        <taxon>Embryophyta</taxon>
        <taxon>Tracheophyta</taxon>
        <taxon>Spermatophyta</taxon>
        <taxon>Magnoliopsida</taxon>
        <taxon>eudicotyledons</taxon>
        <taxon>Gunneridae</taxon>
        <taxon>Pentapetalae</taxon>
        <taxon>asterids</taxon>
        <taxon>lamiids</taxon>
        <taxon>Lamiales</taxon>
        <taxon>Oleaceae</taxon>
        <taxon>Forsythieae</taxon>
        <taxon>Abeliophyllum</taxon>
    </lineage>
</organism>
<accession>A0ABD1TJ89</accession>
<gene>
    <name evidence="2" type="ORF">Adt_18125</name>
</gene>
<sequence length="178" mass="20197">MRFGQGLRRLESEDDVRQMLRDGGRSRVVEVYNVRAVQSHALPLVPNERISTTVDEQATSESEAFFEGCYAPVIEEHNEDDPESAENESNPDGPAVEDRYDGHISVEEEEVGVETHDEEERAVEDGGLLVESDYEMEEEHEGTTEDDNRTINFDFEFGTTDGQQPRDSDTEYGDFDEL</sequence>
<evidence type="ECO:0000313" key="3">
    <source>
        <dbReference type="Proteomes" id="UP001604336"/>
    </source>
</evidence>
<comment type="caution">
    <text evidence="2">The sequence shown here is derived from an EMBL/GenBank/DDBJ whole genome shotgun (WGS) entry which is preliminary data.</text>
</comment>
<feature type="compositionally biased region" description="Polar residues" evidence="1">
    <location>
        <begin position="53"/>
        <end position="62"/>
    </location>
</feature>